<accession>A0A926D3X6</accession>
<sequence>MKYAVDLVEAIAMLLNCDYLSDLHYKTATPDQVAKLWMDVGDYSLKQYCEVGKYLLNHPCAFTNVQEARTIIGQELLRVKKGRKF</sequence>
<evidence type="ECO:0000313" key="2">
    <source>
        <dbReference type="Proteomes" id="UP000623172"/>
    </source>
</evidence>
<protein>
    <submittedName>
        <fullName evidence="1">Uncharacterized protein</fullName>
    </submittedName>
</protein>
<dbReference type="AlphaFoldDB" id="A0A926D3X6"/>
<dbReference type="EMBL" id="JACRSR010000001">
    <property type="protein sequence ID" value="MBC8531037.1"/>
    <property type="molecule type" value="Genomic_DNA"/>
</dbReference>
<proteinExistence type="predicted"/>
<reference evidence="1" key="1">
    <citation type="submission" date="2020-08" db="EMBL/GenBank/DDBJ databases">
        <title>Genome public.</title>
        <authorList>
            <person name="Liu C."/>
            <person name="Sun Q."/>
        </authorList>
    </citation>
    <scope>NUCLEOTIDE SEQUENCE</scope>
    <source>
        <strain evidence="1">NSJ-53</strain>
    </source>
</reference>
<evidence type="ECO:0000313" key="1">
    <source>
        <dbReference type="EMBL" id="MBC8531037.1"/>
    </source>
</evidence>
<comment type="caution">
    <text evidence="1">The sequence shown here is derived from an EMBL/GenBank/DDBJ whole genome shotgun (WGS) entry which is preliminary data.</text>
</comment>
<keyword evidence="2" id="KW-1185">Reference proteome</keyword>
<organism evidence="1 2">
    <name type="scientific">Gehongia tenuis</name>
    <dbReference type="NCBI Taxonomy" id="2763655"/>
    <lineage>
        <taxon>Bacteria</taxon>
        <taxon>Bacillati</taxon>
        <taxon>Bacillota</taxon>
        <taxon>Clostridia</taxon>
        <taxon>Christensenellales</taxon>
        <taxon>Christensenellaceae</taxon>
        <taxon>Gehongia</taxon>
    </lineage>
</organism>
<dbReference type="RefSeq" id="WP_249315102.1">
    <property type="nucleotide sequence ID" value="NZ_JACRSR010000001.1"/>
</dbReference>
<gene>
    <name evidence="1" type="ORF">H8696_04155</name>
</gene>
<dbReference type="Proteomes" id="UP000623172">
    <property type="component" value="Unassembled WGS sequence"/>
</dbReference>
<name>A0A926D3X6_9FIRM</name>